<dbReference type="PROSITE" id="PS51864">
    <property type="entry name" value="ASTACIN"/>
    <property type="match status" value="1"/>
</dbReference>
<evidence type="ECO:0000313" key="11">
    <source>
        <dbReference type="EMBL" id="GBM52014.1"/>
    </source>
</evidence>
<feature type="binding site" evidence="8">
    <location>
        <position position="35"/>
    </location>
    <ligand>
        <name>Zn(2+)</name>
        <dbReference type="ChEBI" id="CHEBI:29105"/>
        <note>catalytic</note>
    </ligand>
</feature>
<proteinExistence type="predicted"/>
<feature type="domain" description="Peptidase M12A" evidence="10">
    <location>
        <begin position="1"/>
        <end position="97"/>
    </location>
</feature>
<dbReference type="AlphaFoldDB" id="A0A4Y2GIZ9"/>
<dbReference type="PRINTS" id="PR00480">
    <property type="entry name" value="ASTACIN"/>
</dbReference>
<evidence type="ECO:0000256" key="8">
    <source>
        <dbReference type="PROSITE-ProRule" id="PRU01211"/>
    </source>
</evidence>
<dbReference type="InterPro" id="IPR006026">
    <property type="entry name" value="Peptidase_Metallo"/>
</dbReference>
<comment type="function">
    <text evidence="7">Zinc metalloprotease. Provoques deadhesion of endothelial cells from cell cultures, and also degradation of fibronectin, fibrinogen and gelatin in vitro. Its role in the venom is not fully understood but it might act as a spreading factor that facilitates diffusion of other venom toxins. Alternatively, it might be involved in the proteolytic processing of other venom toxins or it might play a role in extra-oral digestion of prey.</text>
</comment>
<comment type="caution">
    <text evidence="8">Lacks conserved residue(s) required for the propagation of feature annotation.</text>
</comment>
<accession>A0A4Y2GIZ9</accession>
<keyword evidence="12" id="KW-1185">Reference proteome</keyword>
<dbReference type="InterPro" id="IPR001506">
    <property type="entry name" value="Peptidase_M12A"/>
</dbReference>
<dbReference type="EMBL" id="BGPR01177607">
    <property type="protein sequence ID" value="GBM52014.1"/>
    <property type="molecule type" value="Genomic_DNA"/>
</dbReference>
<dbReference type="EC" id="3.4.24.-" evidence="9"/>
<keyword evidence="5 8" id="KW-0862">Zinc</keyword>
<dbReference type="PANTHER" id="PTHR10127">
    <property type="entry name" value="DISCOIDIN, CUB, EGF, LAMININ , AND ZINC METALLOPROTEASE DOMAIN CONTAINING"/>
    <property type="match status" value="1"/>
</dbReference>
<keyword evidence="6 8" id="KW-0482">Metalloprotease</keyword>
<dbReference type="Proteomes" id="UP000499080">
    <property type="component" value="Unassembled WGS sequence"/>
</dbReference>
<evidence type="ECO:0000256" key="1">
    <source>
        <dbReference type="ARBA" id="ARBA00011245"/>
    </source>
</evidence>
<evidence type="ECO:0000256" key="4">
    <source>
        <dbReference type="ARBA" id="ARBA00022801"/>
    </source>
</evidence>
<dbReference type="PANTHER" id="PTHR10127:SF780">
    <property type="entry name" value="METALLOENDOPEPTIDASE"/>
    <property type="match status" value="1"/>
</dbReference>
<dbReference type="SMART" id="SM00235">
    <property type="entry name" value="ZnMc"/>
    <property type="match status" value="1"/>
</dbReference>
<evidence type="ECO:0000256" key="9">
    <source>
        <dbReference type="RuleBase" id="RU361183"/>
    </source>
</evidence>
<feature type="binding site" evidence="8">
    <location>
        <position position="41"/>
    </location>
    <ligand>
        <name>Zn(2+)</name>
        <dbReference type="ChEBI" id="CHEBI:29105"/>
        <note>catalytic</note>
    </ligand>
</feature>
<dbReference type="GO" id="GO:0006508">
    <property type="term" value="P:proteolysis"/>
    <property type="evidence" value="ECO:0007669"/>
    <property type="project" value="UniProtKB-KW"/>
</dbReference>
<organism evidence="11 12">
    <name type="scientific">Araneus ventricosus</name>
    <name type="common">Orbweaver spider</name>
    <name type="synonym">Epeira ventricosa</name>
    <dbReference type="NCBI Taxonomy" id="182803"/>
    <lineage>
        <taxon>Eukaryota</taxon>
        <taxon>Metazoa</taxon>
        <taxon>Ecdysozoa</taxon>
        <taxon>Arthropoda</taxon>
        <taxon>Chelicerata</taxon>
        <taxon>Arachnida</taxon>
        <taxon>Araneae</taxon>
        <taxon>Araneomorphae</taxon>
        <taxon>Entelegynae</taxon>
        <taxon>Araneoidea</taxon>
        <taxon>Araneidae</taxon>
        <taxon>Araneus</taxon>
    </lineage>
</organism>
<evidence type="ECO:0000256" key="2">
    <source>
        <dbReference type="ARBA" id="ARBA00022670"/>
    </source>
</evidence>
<reference evidence="11 12" key="1">
    <citation type="journal article" date="2019" name="Sci. Rep.">
        <title>Orb-weaving spider Araneus ventricosus genome elucidates the spidroin gene catalogue.</title>
        <authorList>
            <person name="Kono N."/>
            <person name="Nakamura H."/>
            <person name="Ohtoshi R."/>
            <person name="Moran D.A.P."/>
            <person name="Shinohara A."/>
            <person name="Yoshida Y."/>
            <person name="Fujiwara M."/>
            <person name="Mori M."/>
            <person name="Tomita M."/>
            <person name="Arakawa K."/>
        </authorList>
    </citation>
    <scope>NUCLEOTIDE SEQUENCE [LARGE SCALE GENOMIC DNA]</scope>
</reference>
<keyword evidence="4 8" id="KW-0378">Hydrolase</keyword>
<feature type="active site" evidence="8">
    <location>
        <position position="32"/>
    </location>
</feature>
<dbReference type="GO" id="GO:0004222">
    <property type="term" value="F:metalloendopeptidase activity"/>
    <property type="evidence" value="ECO:0007669"/>
    <property type="project" value="UniProtKB-UniRule"/>
</dbReference>
<evidence type="ECO:0000256" key="3">
    <source>
        <dbReference type="ARBA" id="ARBA00022723"/>
    </source>
</evidence>
<name>A0A4Y2GIZ9_ARAVE</name>
<dbReference type="OrthoDB" id="6432618at2759"/>
<dbReference type="InterPro" id="IPR024079">
    <property type="entry name" value="MetalloPept_cat_dom_sf"/>
</dbReference>
<evidence type="ECO:0000256" key="5">
    <source>
        <dbReference type="ARBA" id="ARBA00022833"/>
    </source>
</evidence>
<comment type="cofactor">
    <cofactor evidence="8 9">
        <name>Zn(2+)</name>
        <dbReference type="ChEBI" id="CHEBI:29105"/>
    </cofactor>
    <text evidence="8 9">Binds 1 zinc ion per subunit.</text>
</comment>
<evidence type="ECO:0000259" key="10">
    <source>
        <dbReference type="PROSITE" id="PS51864"/>
    </source>
</evidence>
<comment type="caution">
    <text evidence="11">The sequence shown here is derived from an EMBL/GenBank/DDBJ whole genome shotgun (WGS) entry which is preliminary data.</text>
</comment>
<evidence type="ECO:0000256" key="7">
    <source>
        <dbReference type="ARBA" id="ARBA00025529"/>
    </source>
</evidence>
<keyword evidence="2 8" id="KW-0645">Protease</keyword>
<dbReference type="SUPFAM" id="SSF55486">
    <property type="entry name" value="Metalloproteases ('zincins'), catalytic domain"/>
    <property type="match status" value="1"/>
</dbReference>
<protein>
    <recommendedName>
        <fullName evidence="9">Metalloendopeptidase</fullName>
        <ecNumber evidence="9">3.4.24.-</ecNumber>
    </recommendedName>
</protein>
<dbReference type="Gene3D" id="3.40.390.10">
    <property type="entry name" value="Collagenase (Catalytic Domain)"/>
    <property type="match status" value="1"/>
</dbReference>
<evidence type="ECO:0000256" key="6">
    <source>
        <dbReference type="ARBA" id="ARBA00023049"/>
    </source>
</evidence>
<dbReference type="GO" id="GO:0008270">
    <property type="term" value="F:zinc ion binding"/>
    <property type="evidence" value="ECO:0007669"/>
    <property type="project" value="UniProtKB-UniRule"/>
</dbReference>
<gene>
    <name evidence="11" type="primary">nas-13_5</name>
    <name evidence="11" type="ORF">AVEN_118845_1</name>
</gene>
<comment type="subunit">
    <text evidence="1">Monomer.</text>
</comment>
<sequence>MEKCYSYVGRVGGQQPVSLGEGCGFQGTIVHELGHAIGFYHEQNRSDRDDYITIYWENIIEGTYTGAVLDLQRSISGLTSYLSEDYAILCISCLLFV</sequence>
<evidence type="ECO:0000313" key="12">
    <source>
        <dbReference type="Proteomes" id="UP000499080"/>
    </source>
</evidence>
<feature type="binding site" evidence="8">
    <location>
        <position position="31"/>
    </location>
    <ligand>
        <name>Zn(2+)</name>
        <dbReference type="ChEBI" id="CHEBI:29105"/>
        <note>catalytic</note>
    </ligand>
</feature>
<dbReference type="Pfam" id="PF01400">
    <property type="entry name" value="Astacin"/>
    <property type="match status" value="1"/>
</dbReference>
<keyword evidence="3 8" id="KW-0479">Metal-binding</keyword>